<protein>
    <submittedName>
        <fullName evidence="5">Protein argonaute</fullName>
    </submittedName>
</protein>
<dbReference type="Gene3D" id="3.40.50.2300">
    <property type="match status" value="1"/>
</dbReference>
<dbReference type="Pfam" id="PF08699">
    <property type="entry name" value="ArgoL1"/>
    <property type="match status" value="1"/>
</dbReference>
<dbReference type="InterPro" id="IPR003100">
    <property type="entry name" value="PAZ_dom"/>
</dbReference>
<dbReference type="GO" id="GO:0003723">
    <property type="term" value="F:RNA binding"/>
    <property type="evidence" value="ECO:0007669"/>
    <property type="project" value="InterPro"/>
</dbReference>
<dbReference type="InterPro" id="IPR003165">
    <property type="entry name" value="Piwi"/>
</dbReference>
<keyword evidence="2" id="KW-0943">RNA-mediated gene silencing</keyword>
<dbReference type="Pfam" id="PF16487">
    <property type="entry name" value="ArgoMid"/>
    <property type="match status" value="1"/>
</dbReference>
<reference evidence="5 6" key="1">
    <citation type="journal article" date="2015" name="Genome Biol. Evol.">
        <title>The genome of winter moth (Operophtera brumata) provides a genomic perspective on sexual dimorphism and phenology.</title>
        <authorList>
            <person name="Derks M.F."/>
            <person name="Smit S."/>
            <person name="Salis L."/>
            <person name="Schijlen E."/>
            <person name="Bossers A."/>
            <person name="Mateman C."/>
            <person name="Pijl A.S."/>
            <person name="de Ridder D."/>
            <person name="Groenen M.A."/>
            <person name="Visser M.E."/>
            <person name="Megens H.J."/>
        </authorList>
    </citation>
    <scope>NUCLEOTIDE SEQUENCE [LARGE SCALE GENOMIC DNA]</scope>
    <source>
        <strain evidence="5">WM2013NL</strain>
        <tissue evidence="5">Head and thorax</tissue>
    </source>
</reference>
<evidence type="ECO:0000313" key="5">
    <source>
        <dbReference type="EMBL" id="KOB76405.1"/>
    </source>
</evidence>
<dbReference type="InterPro" id="IPR032473">
    <property type="entry name" value="Argonaute_Mid_dom"/>
</dbReference>
<dbReference type="PROSITE" id="PS50821">
    <property type="entry name" value="PAZ"/>
    <property type="match status" value="1"/>
</dbReference>
<dbReference type="SMART" id="SM00949">
    <property type="entry name" value="PAZ"/>
    <property type="match status" value="1"/>
</dbReference>
<feature type="domain" description="PAZ" evidence="3">
    <location>
        <begin position="251"/>
        <end position="370"/>
    </location>
</feature>
<dbReference type="Gene3D" id="2.170.260.10">
    <property type="entry name" value="paz domain"/>
    <property type="match status" value="1"/>
</dbReference>
<proteinExistence type="inferred from homology"/>
<dbReference type="Pfam" id="PF16486">
    <property type="entry name" value="ArgoN"/>
    <property type="match status" value="1"/>
</dbReference>
<dbReference type="CDD" id="cd02846">
    <property type="entry name" value="PAZ_argonaute_like"/>
    <property type="match status" value="1"/>
</dbReference>
<comment type="caution">
    <text evidence="5">The sequence shown here is derived from an EMBL/GenBank/DDBJ whole genome shotgun (WGS) entry which is preliminary data.</text>
</comment>
<dbReference type="InterPro" id="IPR014811">
    <property type="entry name" value="ArgoL1"/>
</dbReference>
<dbReference type="InterPro" id="IPR012337">
    <property type="entry name" value="RNaseH-like_sf"/>
</dbReference>
<dbReference type="STRING" id="104452.A0A0L7LLU1"/>
<dbReference type="PANTHER" id="PTHR22891">
    <property type="entry name" value="EUKARYOTIC TRANSLATION INITIATION FACTOR 2C"/>
    <property type="match status" value="1"/>
</dbReference>
<dbReference type="InterPro" id="IPR036085">
    <property type="entry name" value="PAZ_dom_sf"/>
</dbReference>
<dbReference type="Pfam" id="PF16488">
    <property type="entry name" value="ArgoL2"/>
    <property type="match status" value="6"/>
</dbReference>
<evidence type="ECO:0000313" key="6">
    <source>
        <dbReference type="Proteomes" id="UP000037510"/>
    </source>
</evidence>
<dbReference type="SMART" id="SM00950">
    <property type="entry name" value="Piwi"/>
    <property type="match status" value="1"/>
</dbReference>
<dbReference type="SMART" id="SM01163">
    <property type="entry name" value="DUF1785"/>
    <property type="match status" value="1"/>
</dbReference>
<dbReference type="Gene3D" id="3.30.420.10">
    <property type="entry name" value="Ribonuclease H-like superfamily/Ribonuclease H"/>
    <property type="match status" value="3"/>
</dbReference>
<dbReference type="FunFam" id="2.170.260.10:FF:000001">
    <property type="entry name" value="Protein argonaute-2"/>
    <property type="match status" value="1"/>
</dbReference>
<dbReference type="SUPFAM" id="SSF53098">
    <property type="entry name" value="Ribonuclease H-like"/>
    <property type="match status" value="2"/>
</dbReference>
<dbReference type="SUPFAM" id="SSF101690">
    <property type="entry name" value="PAZ domain"/>
    <property type="match status" value="1"/>
</dbReference>
<dbReference type="Pfam" id="PF02171">
    <property type="entry name" value="Piwi"/>
    <property type="match status" value="3"/>
</dbReference>
<organism evidence="5 6">
    <name type="scientific">Operophtera brumata</name>
    <name type="common">Winter moth</name>
    <name type="synonym">Phalaena brumata</name>
    <dbReference type="NCBI Taxonomy" id="104452"/>
    <lineage>
        <taxon>Eukaryota</taxon>
        <taxon>Metazoa</taxon>
        <taxon>Ecdysozoa</taxon>
        <taxon>Arthropoda</taxon>
        <taxon>Hexapoda</taxon>
        <taxon>Insecta</taxon>
        <taxon>Pterygota</taxon>
        <taxon>Neoptera</taxon>
        <taxon>Endopterygota</taxon>
        <taxon>Lepidoptera</taxon>
        <taxon>Glossata</taxon>
        <taxon>Ditrysia</taxon>
        <taxon>Geometroidea</taxon>
        <taxon>Geometridae</taxon>
        <taxon>Larentiinae</taxon>
        <taxon>Operophtera</taxon>
    </lineage>
</organism>
<dbReference type="InterPro" id="IPR045246">
    <property type="entry name" value="Piwi_ago-like"/>
</dbReference>
<comment type="similarity">
    <text evidence="1">Belongs to the argonaute family. Ago subfamily.</text>
</comment>
<dbReference type="GO" id="GO:0034587">
    <property type="term" value="P:piRNA processing"/>
    <property type="evidence" value="ECO:0007669"/>
    <property type="project" value="UniProtKB-ARBA"/>
</dbReference>
<keyword evidence="6" id="KW-1185">Reference proteome</keyword>
<dbReference type="EMBL" id="JTDY01000632">
    <property type="protein sequence ID" value="KOB76405.1"/>
    <property type="molecule type" value="Genomic_DNA"/>
</dbReference>
<name>A0A0L7LLU1_OPEBR</name>
<dbReference type="PROSITE" id="PS50822">
    <property type="entry name" value="PIWI"/>
    <property type="match status" value="1"/>
</dbReference>
<feature type="domain" description="Piwi" evidence="4">
    <location>
        <begin position="799"/>
        <end position="1095"/>
    </location>
</feature>
<evidence type="ECO:0000256" key="1">
    <source>
        <dbReference type="ARBA" id="ARBA00008201"/>
    </source>
</evidence>
<dbReference type="Pfam" id="PF02170">
    <property type="entry name" value="PAZ"/>
    <property type="match status" value="1"/>
</dbReference>
<dbReference type="AlphaFoldDB" id="A0A0L7LLU1"/>
<accession>A0A0L7LLU1</accession>
<dbReference type="InterPro" id="IPR032472">
    <property type="entry name" value="ArgoL2"/>
</dbReference>
<dbReference type="InterPro" id="IPR032474">
    <property type="entry name" value="Argonaute_N"/>
</dbReference>
<dbReference type="InterPro" id="IPR036397">
    <property type="entry name" value="RNaseH_sf"/>
</dbReference>
<gene>
    <name evidence="5" type="ORF">OBRU01_05813</name>
</gene>
<evidence type="ECO:0000259" key="3">
    <source>
        <dbReference type="PROSITE" id="PS50821"/>
    </source>
</evidence>
<dbReference type="CDD" id="cd04657">
    <property type="entry name" value="Piwi_ago-like"/>
    <property type="match status" value="1"/>
</dbReference>
<sequence length="1136" mass="126725">MFPSGQAASGETSSGTVGVAGAVTPGACTPGAAISATGTTPTGPLATGLPVAGAGAVALVSPVAPPPDLPILTCPRRPNLGHEGRPIMLRANHFQISMPRGFVHHYDVSIQPDKCPRKVNREIVECMVHSYNKIFGAIKPVFDGRNNLYTRDPLPIGNDRVDLEVTLPGEGKDRVFRVAIKWVAQVIMRHLPSMMYTPVGRSFFSSPEGYYHPLGGGREVWFGFHQSVRPSQWKMMLNIDVSATAFYKAQPVIEFMCEVLDIRDINDQRKPLTDSQRVKFTKEIKGLKIEITHCGTMKRKYRVCNVTRRPAQMQSFPLQLENGQTVECTVAKYFCDKYKMKLRYPHLPCLQVGQEHKHTYLPLEVCNIVPGQRCIKKLTDMQTSTMIKATARSAPDREREINNLVRRANFNTDLYVKEFGLTISNNMMEVRGRVLPPPKLQYGGRVSSLGGQVITFYVLHNTDLYVKEFGLTISNNMMEVRGRVLPPPKLQYGGRVSSLGGQVITFYVLHNTDLYVKEFGLTISKMMEVRGRVLPPPKLQNGGRVSSLGGQVITFYVLHNTNLYVKEFGLSISNNMMEEFGLTISNNMMEVRGRVLPPPKLQYGGRLSSLGGQVITFYVLHNTDLYVKEFGLTISNNMMEVRGRVLPPPMLQYGGRLSSLGGQVITFYVLHNMDLYVKEFGLTISNNMMEVRGRVLPPPMLQYGGRVSSLGGQALPNQGVWDMRGKQFFMGVEIRVWAIACFAPQRTVREDALKNFTQQLQRISNDAGMPIIGQPCFCKYATGPDQVEPMFKYLKSTFVKRVGDTVLGMATQCVQAKNVNKTSPQTLSNLCLKINVKLGGINSILVPSLRPKVFNEPVIFLGVDVTHPPAGDNKKPSIAAVVGSMDAHPSRYAATVRVQQHRQDTVQEMSSMVKELLIMFYKSTGGFKPYRIIVYRDGISEGQFQHKRHHTRLFCADKKEQSGKSGNIPAGTTVDLGITHPTEFDFYLCSHQGIQPPGHTGECDYNISAGTTVDLGITHPTEFDFYLCSHQGIQGTSRPSHYHVLWDDNHFGSDELQCLTYQLCHTYVRCTRSVSIPAPAYYAHLVAFRARYHLVEKEHDSGEGSHQSSSSEDRTVVAMERAIKVHAITKKVMYFA</sequence>
<evidence type="ECO:0000259" key="4">
    <source>
        <dbReference type="PROSITE" id="PS50822"/>
    </source>
</evidence>
<evidence type="ECO:0000256" key="2">
    <source>
        <dbReference type="ARBA" id="ARBA00023158"/>
    </source>
</evidence>
<dbReference type="Proteomes" id="UP000037510">
    <property type="component" value="Unassembled WGS sequence"/>
</dbReference>